<dbReference type="AlphaFoldDB" id="G7YNV3"/>
<dbReference type="GO" id="GO:0061343">
    <property type="term" value="P:cell adhesion involved in heart morphogenesis"/>
    <property type="evidence" value="ECO:0007669"/>
    <property type="project" value="TreeGrafter"/>
</dbReference>
<proteinExistence type="predicted"/>
<evidence type="ECO:0000313" key="3">
    <source>
        <dbReference type="Proteomes" id="UP000008909"/>
    </source>
</evidence>
<organism evidence="2 3">
    <name type="scientific">Clonorchis sinensis</name>
    <name type="common">Chinese liver fluke</name>
    <dbReference type="NCBI Taxonomy" id="79923"/>
    <lineage>
        <taxon>Eukaryota</taxon>
        <taxon>Metazoa</taxon>
        <taxon>Spiralia</taxon>
        <taxon>Lophotrochozoa</taxon>
        <taxon>Platyhelminthes</taxon>
        <taxon>Trematoda</taxon>
        <taxon>Digenea</taxon>
        <taxon>Opisthorchiida</taxon>
        <taxon>Opisthorchiata</taxon>
        <taxon>Opisthorchiidae</taxon>
        <taxon>Clonorchis</taxon>
    </lineage>
</organism>
<dbReference type="PANTHER" id="PTHR33395:SF21">
    <property type="entry name" value="PERICARDIN"/>
    <property type="match status" value="1"/>
</dbReference>
<evidence type="ECO:0000313" key="2">
    <source>
        <dbReference type="EMBL" id="GAA54634.1"/>
    </source>
</evidence>
<dbReference type="PANTHER" id="PTHR33395">
    <property type="entry name" value="TRANSCRIPTASE, PUTATIVE-RELATED-RELATED"/>
    <property type="match status" value="1"/>
</dbReference>
<gene>
    <name evidence="2" type="ORF">CLF_104494</name>
</gene>
<dbReference type="EMBL" id="DF143909">
    <property type="protein sequence ID" value="GAA54634.1"/>
    <property type="molecule type" value="Genomic_DNA"/>
</dbReference>
<protein>
    <submittedName>
        <fullName evidence="2">Uncharacterized protein</fullName>
    </submittedName>
</protein>
<feature type="region of interest" description="Disordered" evidence="1">
    <location>
        <begin position="868"/>
        <end position="892"/>
    </location>
</feature>
<dbReference type="Gene3D" id="3.60.10.10">
    <property type="entry name" value="Endonuclease/exonuclease/phosphatase"/>
    <property type="match status" value="1"/>
</dbReference>
<sequence length="900" mass="103273">MAGTKSQITTLKLVWEFDSRLSGIDVQDWDQSSSAQYRAAELSSLMSKVTTKKALSKTIRLSLQNKCLYVLRASIQFQQALLTNMEKKDSAIVGVNKINVYILVDQLCEVVMETLQKMPFALSGQTYTDLVPVAPNPSDASVPCAECRRQRLNNIVMNASNDILNTKPNYCTNTTAVVILGVADNCPQTFSEEWTTFRDFGPLSCFLEYKWSRSSLIRVRPAVQMSLHSQEGLAVISYFIAKHVHYKACLNQSASQVFRKAMTHHRMQSDVYILRDSVDEYRISHCIRINTSRLMNYVYALEIWLEHISIHLLKHNKFLRVCDSLAYDFVKVKKKRLNARPASWCHLVYTNIKQYHVYCAQTTCALSITSRYPMTEPLLTTGTMPTQLSLLLNTEENAYIVWAKIPPKFQKILAKYDAAKEEDVMEMYRHQILTVADGVSIDYASFCSFPIAPFGIDTFRQYAPYTKSCKCSVLRSSHRPTMQNHPHPTFFFDPLSLHVLNYRVLWTNSISRISWHLLPRRTQYYTTIRIPNRHVTTKNYYSLIRNDLSEQLRKNTHYHTFLRYVKNSLTRESAAVVLNTQLPLISSMNRAQRTLEFGGDIVSDFNAPKAPWTELQCVGSSGPFAAALTEVVQQSAWTQHVVAPTRYRAGQQPSLLDLVITNERHFVDQVTINAPLGHSDHCVLTFDFICYWARNPEPQTWIRNFCRADFSGMRIFLNQVKLGPASVEDLYRTIVQKVHEADAISVPIKPACSWMSRKLPKRIRRLLETRTDFQILYGAYVRPLLEYANPVVYSGRTKDVILIERVQRAATKMVAGLKSMDYETRLVVLDLFPLEYRRLRGDLILTYALFEQGLANRFFTVDPANTRRGHGERQLLNDKNKTDPRNLGKSLAPVYQSVNP</sequence>
<dbReference type="GO" id="GO:0031012">
    <property type="term" value="C:extracellular matrix"/>
    <property type="evidence" value="ECO:0007669"/>
    <property type="project" value="TreeGrafter"/>
</dbReference>
<reference key="2">
    <citation type="submission" date="2011-10" db="EMBL/GenBank/DDBJ databases">
        <title>The genome and transcriptome sequence of Clonorchis sinensis provide insights into the carcinogenic liver fluke.</title>
        <authorList>
            <person name="Wang X."/>
            <person name="Huang Y."/>
            <person name="Chen W."/>
            <person name="Liu H."/>
            <person name="Guo L."/>
            <person name="Chen Y."/>
            <person name="Luo F."/>
            <person name="Zhou W."/>
            <person name="Sun J."/>
            <person name="Mao Q."/>
            <person name="Liang P."/>
            <person name="Zhou C."/>
            <person name="Tian Y."/>
            <person name="Men J."/>
            <person name="Lv X."/>
            <person name="Huang L."/>
            <person name="Zhou J."/>
            <person name="Hu Y."/>
            <person name="Li R."/>
            <person name="Zhang F."/>
            <person name="Lei H."/>
            <person name="Li X."/>
            <person name="Hu X."/>
            <person name="Liang C."/>
            <person name="Xu J."/>
            <person name="Wu Z."/>
            <person name="Yu X."/>
        </authorList>
    </citation>
    <scope>NUCLEOTIDE SEQUENCE</scope>
    <source>
        <strain>Henan</strain>
    </source>
</reference>
<reference evidence="2" key="1">
    <citation type="journal article" date="2011" name="Genome Biol.">
        <title>The draft genome of the carcinogenic human liver fluke Clonorchis sinensis.</title>
        <authorList>
            <person name="Wang X."/>
            <person name="Chen W."/>
            <person name="Huang Y."/>
            <person name="Sun J."/>
            <person name="Men J."/>
            <person name="Liu H."/>
            <person name="Luo F."/>
            <person name="Guo L."/>
            <person name="Lv X."/>
            <person name="Deng C."/>
            <person name="Zhou C."/>
            <person name="Fan Y."/>
            <person name="Li X."/>
            <person name="Huang L."/>
            <person name="Hu Y."/>
            <person name="Liang C."/>
            <person name="Hu X."/>
            <person name="Xu J."/>
            <person name="Yu X."/>
        </authorList>
    </citation>
    <scope>NUCLEOTIDE SEQUENCE [LARGE SCALE GENOMIC DNA]</scope>
    <source>
        <strain evidence="2">Henan</strain>
    </source>
</reference>
<feature type="compositionally biased region" description="Basic and acidic residues" evidence="1">
    <location>
        <begin position="869"/>
        <end position="886"/>
    </location>
</feature>
<name>G7YNV3_CLOSI</name>
<dbReference type="Proteomes" id="UP000008909">
    <property type="component" value="Unassembled WGS sequence"/>
</dbReference>
<accession>G7YNV3</accession>
<dbReference type="GO" id="GO:0007508">
    <property type="term" value="P:larval heart development"/>
    <property type="evidence" value="ECO:0007669"/>
    <property type="project" value="TreeGrafter"/>
</dbReference>
<dbReference type="InterPro" id="IPR036691">
    <property type="entry name" value="Endo/exonu/phosph_ase_sf"/>
</dbReference>
<keyword evidence="3" id="KW-1185">Reference proteome</keyword>
<evidence type="ECO:0000256" key="1">
    <source>
        <dbReference type="SAM" id="MobiDB-lite"/>
    </source>
</evidence>